<dbReference type="NCBIfam" id="NF038186">
    <property type="entry name" value="YPDG_rpt"/>
    <property type="match status" value="2"/>
</dbReference>
<feature type="compositionally biased region" description="Basic and acidic residues" evidence="1">
    <location>
        <begin position="36"/>
        <end position="59"/>
    </location>
</feature>
<feature type="non-terminal residue" evidence="3">
    <location>
        <position position="1"/>
    </location>
</feature>
<feature type="region of interest" description="Disordered" evidence="1">
    <location>
        <begin position="35"/>
        <end position="101"/>
    </location>
</feature>
<evidence type="ECO:0000259" key="2">
    <source>
        <dbReference type="Pfam" id="PF18957"/>
    </source>
</evidence>
<feature type="compositionally biased region" description="Basic and acidic residues" evidence="1">
    <location>
        <begin position="66"/>
        <end position="77"/>
    </location>
</feature>
<name>A0A9X3RML6_9CORY</name>
<reference evidence="3" key="1">
    <citation type="submission" date="2022-02" db="EMBL/GenBank/DDBJ databases">
        <title>Corynebacterium sp. from urogenital microbiome.</title>
        <authorList>
            <person name="Cappelli E.A."/>
            <person name="Ribeiro T.G."/>
            <person name="Peixe L."/>
        </authorList>
    </citation>
    <scope>NUCLEOTIDE SEQUENCE</scope>
    <source>
        <strain evidence="3">C8Ua_172</strain>
    </source>
</reference>
<comment type="caution">
    <text evidence="3">The sequence shown here is derived from an EMBL/GenBank/DDBJ whole genome shotgun (WGS) entry which is preliminary data.</text>
</comment>
<evidence type="ECO:0000313" key="3">
    <source>
        <dbReference type="EMBL" id="MCZ9294948.1"/>
    </source>
</evidence>
<dbReference type="InterPro" id="IPR044055">
    <property type="entry name" value="RibLong"/>
</dbReference>
<dbReference type="RefSeq" id="WP_269966363.1">
    <property type="nucleotide sequence ID" value="NZ_JAKMUS010000049.1"/>
</dbReference>
<dbReference type="Proteomes" id="UP001146468">
    <property type="component" value="Unassembled WGS sequence"/>
</dbReference>
<sequence>VKVPEDATPGTKIEVPVVVTYPDGSTDEVTVTVEVQPKDTDGVDPEYKDGTGKPGEDVKVPAPTFKDGEGQDTKAPEGTKFTPGDKAPGGVTVDPNTGEIT</sequence>
<feature type="domain" description="Long Rib" evidence="2">
    <location>
        <begin position="43"/>
        <end position="101"/>
    </location>
</feature>
<accession>A0A9X3RML6</accession>
<protein>
    <submittedName>
        <fullName evidence="3">YPDG domain-containing protein</fullName>
    </submittedName>
</protein>
<dbReference type="AlphaFoldDB" id="A0A9X3RML6"/>
<evidence type="ECO:0000313" key="4">
    <source>
        <dbReference type="Proteomes" id="UP001146468"/>
    </source>
</evidence>
<organism evidence="3 4">
    <name type="scientific">Corynebacterium meitnerae</name>
    <dbReference type="NCBI Taxonomy" id="2913498"/>
    <lineage>
        <taxon>Bacteria</taxon>
        <taxon>Bacillati</taxon>
        <taxon>Actinomycetota</taxon>
        <taxon>Actinomycetes</taxon>
        <taxon>Mycobacteriales</taxon>
        <taxon>Corynebacteriaceae</taxon>
        <taxon>Corynebacterium</taxon>
    </lineage>
</organism>
<gene>
    <name evidence="3" type="ORF">L8U60_10760</name>
</gene>
<keyword evidence="4" id="KW-1185">Reference proteome</keyword>
<feature type="non-terminal residue" evidence="3">
    <location>
        <position position="101"/>
    </location>
</feature>
<dbReference type="EMBL" id="JAKMUS010000049">
    <property type="protein sequence ID" value="MCZ9294948.1"/>
    <property type="molecule type" value="Genomic_DNA"/>
</dbReference>
<dbReference type="Pfam" id="PF18957">
    <property type="entry name" value="RibLong"/>
    <property type="match status" value="2"/>
</dbReference>
<proteinExistence type="predicted"/>
<evidence type="ECO:0000256" key="1">
    <source>
        <dbReference type="SAM" id="MobiDB-lite"/>
    </source>
</evidence>
<feature type="domain" description="Long Rib" evidence="2">
    <location>
        <begin position="1"/>
        <end position="36"/>
    </location>
</feature>